<evidence type="ECO:0000256" key="12">
    <source>
        <dbReference type="ARBA" id="ARBA00022683"/>
    </source>
</evidence>
<evidence type="ECO:0000259" key="18">
    <source>
        <dbReference type="Pfam" id="PF00391"/>
    </source>
</evidence>
<evidence type="ECO:0000313" key="21">
    <source>
        <dbReference type="EMBL" id="NSG87408.1"/>
    </source>
</evidence>
<dbReference type="InterPro" id="IPR036637">
    <property type="entry name" value="Phosphohistidine_dom_sf"/>
</dbReference>
<dbReference type="Gene3D" id="1.10.274.10">
    <property type="entry name" value="PtsI, HPr-binding domain"/>
    <property type="match status" value="1"/>
</dbReference>
<keyword evidence="12 17" id="KW-0598">Phosphotransferase system</keyword>
<protein>
    <recommendedName>
        <fullName evidence="7 17">Phosphoenolpyruvate-protein phosphotransferase</fullName>
        <ecNumber evidence="6 17">2.7.3.9</ecNumber>
    </recommendedName>
    <alternativeName>
        <fullName evidence="16 17">Phosphotransferase system, enzyme I</fullName>
    </alternativeName>
</protein>
<feature type="domain" description="PEP-utilising enzyme C-terminal" evidence="19">
    <location>
        <begin position="276"/>
        <end position="560"/>
    </location>
</feature>
<comment type="function">
    <text evidence="3 17">General (non sugar-specific) component of the phosphoenolpyruvate-dependent sugar phosphotransferase system (sugar PTS). This major carbohydrate active-transport system catalyzes the phosphorylation of incoming sugar substrates concomitantly with their translocation across the cell membrane. Enzyme I transfers the phosphoryl group from phosphoenolpyruvate (PEP) to the phosphoryl carrier protein (HPr).</text>
</comment>
<dbReference type="Pfam" id="PF05524">
    <property type="entry name" value="PEP-utilisers_N"/>
    <property type="match status" value="1"/>
</dbReference>
<evidence type="ECO:0000256" key="11">
    <source>
        <dbReference type="ARBA" id="ARBA00022679"/>
    </source>
</evidence>
<evidence type="ECO:0000256" key="6">
    <source>
        <dbReference type="ARBA" id="ARBA00012232"/>
    </source>
</evidence>
<evidence type="ECO:0000256" key="1">
    <source>
        <dbReference type="ARBA" id="ARBA00000683"/>
    </source>
</evidence>
<dbReference type="NCBIfam" id="TIGR01417">
    <property type="entry name" value="PTS_I_fam"/>
    <property type="match status" value="1"/>
</dbReference>
<comment type="similarity">
    <text evidence="5 17">Belongs to the PEP-utilizing enzyme family.</text>
</comment>
<dbReference type="RefSeq" id="WP_148461822.1">
    <property type="nucleotide sequence ID" value="NZ_JAAIPV010000017.1"/>
</dbReference>
<keyword evidence="10 17" id="KW-0762">Sugar transport</keyword>
<evidence type="ECO:0000256" key="9">
    <source>
        <dbReference type="ARBA" id="ARBA00022490"/>
    </source>
</evidence>
<dbReference type="Proteomes" id="UP001644719">
    <property type="component" value="Unassembled WGS sequence"/>
</dbReference>
<dbReference type="SUPFAM" id="SSF51621">
    <property type="entry name" value="Phosphoenolpyruvate/pyruvate domain"/>
    <property type="match status" value="1"/>
</dbReference>
<keyword evidence="9 17" id="KW-0963">Cytoplasm</keyword>
<comment type="cofactor">
    <cofactor evidence="2 17">
        <name>Mg(2+)</name>
        <dbReference type="ChEBI" id="CHEBI:18420"/>
    </cofactor>
</comment>
<evidence type="ECO:0000256" key="2">
    <source>
        <dbReference type="ARBA" id="ARBA00001946"/>
    </source>
</evidence>
<dbReference type="SUPFAM" id="SSF47831">
    <property type="entry name" value="Enzyme I of the PEP:sugar phosphotransferase system HPr-binding (sub)domain"/>
    <property type="match status" value="1"/>
</dbReference>
<dbReference type="Pfam" id="PF00391">
    <property type="entry name" value="PEP-utilizers"/>
    <property type="match status" value="1"/>
</dbReference>
<sequence>MEIYKGASAFAGIAIGKIRFYRKGEYQIRQHQADDVKKELKNFDVARRHVMQTLKEEYDRMSEKQMDTADPELDMEPQPLDRIVKVNGENGTNQILEQAELLGSGSFLRAVQSMITGEKVTAAYAVQTTRDEMQSTFSRLNDPTIKERIHNVSRISSLLLEILGEDENKIDLGEEPVILAADALSLAELMEMDKEKLLGIVTRKGSATSHAAILAKNMDIPCVTGIGIPQSEEEWEDSIAIIDGYTGTIYLEPDNEVRKEYEIRRKADLVERESLLKLKDKGDITKDGREVGIYANIGSLDDLNSALYYGAKGIGLLRSEFQYLGRENYPGEEELFQAYKKTAETMGDRLVVIRTADLGADKQASYLEIPVETNPLMGNRGIRLSLDRKNLFKTQIRAIYRASWYGNLGMMYPMICSEEEMDEVEALVMEVKEELKAAGVPFKEIRTGIMMETPAAVMIGEELAKRVDFLGIGTNDLTQYTLAMDRQNPLLQKKYDDHHPAILKMIKMIVDAGHAQNCKVCLCGELAADTRLTETFLQMGVDALSVVPACILPVRKALRAVCIAEM</sequence>
<dbReference type="InterPro" id="IPR000121">
    <property type="entry name" value="PEP_util_C"/>
</dbReference>
<evidence type="ECO:0000256" key="8">
    <source>
        <dbReference type="ARBA" id="ARBA00022448"/>
    </source>
</evidence>
<dbReference type="GO" id="GO:0008965">
    <property type="term" value="F:phosphoenolpyruvate-protein phosphotransferase activity"/>
    <property type="evidence" value="ECO:0007669"/>
    <property type="project" value="UniProtKB-EC"/>
</dbReference>
<dbReference type="Gene3D" id="3.20.20.60">
    <property type="entry name" value="Phosphoenolpyruvate-binding domains"/>
    <property type="match status" value="1"/>
</dbReference>
<evidence type="ECO:0000256" key="4">
    <source>
        <dbReference type="ARBA" id="ARBA00004496"/>
    </source>
</evidence>
<organism evidence="21 22">
    <name type="scientific">Blautia faecis</name>
    <dbReference type="NCBI Taxonomy" id="871665"/>
    <lineage>
        <taxon>Bacteria</taxon>
        <taxon>Bacillati</taxon>
        <taxon>Bacillota</taxon>
        <taxon>Clostridia</taxon>
        <taxon>Lachnospirales</taxon>
        <taxon>Lachnospiraceae</taxon>
        <taxon>Blautia</taxon>
    </lineage>
</organism>
<dbReference type="PRINTS" id="PR01736">
    <property type="entry name" value="PHPHTRNFRASE"/>
</dbReference>
<dbReference type="InterPro" id="IPR008731">
    <property type="entry name" value="PTS_EIN"/>
</dbReference>
<evidence type="ECO:0000259" key="19">
    <source>
        <dbReference type="Pfam" id="PF02896"/>
    </source>
</evidence>
<evidence type="ECO:0000256" key="5">
    <source>
        <dbReference type="ARBA" id="ARBA00007837"/>
    </source>
</evidence>
<keyword evidence="14 17" id="KW-0418">Kinase</keyword>
<comment type="catalytic activity">
    <reaction evidence="1 17">
        <text>L-histidyl-[protein] + phosphoenolpyruvate = N(pros)-phospho-L-histidyl-[protein] + pyruvate</text>
        <dbReference type="Rhea" id="RHEA:23880"/>
        <dbReference type="Rhea" id="RHEA-COMP:9745"/>
        <dbReference type="Rhea" id="RHEA-COMP:9746"/>
        <dbReference type="ChEBI" id="CHEBI:15361"/>
        <dbReference type="ChEBI" id="CHEBI:29979"/>
        <dbReference type="ChEBI" id="CHEBI:58702"/>
        <dbReference type="ChEBI" id="CHEBI:64837"/>
        <dbReference type="EC" id="2.7.3.9"/>
    </reaction>
</comment>
<dbReference type="SUPFAM" id="SSF52009">
    <property type="entry name" value="Phosphohistidine domain"/>
    <property type="match status" value="1"/>
</dbReference>
<feature type="domain" description="Phosphotransferase system enzyme I N-terminal" evidence="20">
    <location>
        <begin position="5"/>
        <end position="148"/>
    </location>
</feature>
<keyword evidence="22" id="KW-1185">Reference proteome</keyword>
<evidence type="ECO:0000256" key="17">
    <source>
        <dbReference type="PIRNR" id="PIRNR000732"/>
    </source>
</evidence>
<dbReference type="InterPro" id="IPR036618">
    <property type="entry name" value="PtsI_HPr-bd_sf"/>
</dbReference>
<evidence type="ECO:0000256" key="7">
    <source>
        <dbReference type="ARBA" id="ARBA00016544"/>
    </source>
</evidence>
<comment type="caution">
    <text evidence="21">The sequence shown here is derived from an EMBL/GenBank/DDBJ whole genome shotgun (WGS) entry which is preliminary data.</text>
</comment>
<reference evidence="21 22" key="1">
    <citation type="journal article" date="2020" name="Cell Host Microbe">
        <title>Functional and Genomic Variation between Human-Derived Isolates of Lachnospiraceae Reveals Inter- and Intra-Species Diversity.</title>
        <authorList>
            <person name="Sorbara M.T."/>
            <person name="Littmann E.R."/>
            <person name="Fontana E."/>
            <person name="Moody T.U."/>
            <person name="Kohout C.E."/>
            <person name="Gjonbalaj M."/>
            <person name="Eaton V."/>
            <person name="Seok R."/>
            <person name="Leiner I.M."/>
            <person name="Pamer E.G."/>
        </authorList>
    </citation>
    <scope>NUCLEOTIDE SEQUENCE [LARGE SCALE GENOMIC DNA]</scope>
    <source>
        <strain evidence="21 22">MSK.17.74</strain>
    </source>
</reference>
<dbReference type="InterPro" id="IPR008279">
    <property type="entry name" value="PEP-util_enz_mobile_dom"/>
</dbReference>
<evidence type="ECO:0000256" key="15">
    <source>
        <dbReference type="ARBA" id="ARBA00022842"/>
    </source>
</evidence>
<dbReference type="EC" id="2.7.3.9" evidence="6 17"/>
<dbReference type="PIRSF" id="PIRSF000732">
    <property type="entry name" value="PTS_enzyme_I"/>
    <property type="match status" value="1"/>
</dbReference>
<dbReference type="InterPro" id="IPR040442">
    <property type="entry name" value="Pyrv_kinase-like_dom_sf"/>
</dbReference>
<evidence type="ECO:0000256" key="3">
    <source>
        <dbReference type="ARBA" id="ARBA00002728"/>
    </source>
</evidence>
<gene>
    <name evidence="21" type="primary">ptsP</name>
    <name evidence="21" type="ORF">G5B17_18810</name>
</gene>
<evidence type="ECO:0000256" key="16">
    <source>
        <dbReference type="ARBA" id="ARBA00033235"/>
    </source>
</evidence>
<keyword evidence="13 17" id="KW-0479">Metal-binding</keyword>
<accession>A0ABX2HBG6</accession>
<evidence type="ECO:0000256" key="13">
    <source>
        <dbReference type="ARBA" id="ARBA00022723"/>
    </source>
</evidence>
<keyword evidence="8 17" id="KW-0813">Transport</keyword>
<dbReference type="InterPro" id="IPR015813">
    <property type="entry name" value="Pyrv/PenolPyrv_kinase-like_dom"/>
</dbReference>
<dbReference type="Gene3D" id="3.50.30.10">
    <property type="entry name" value="Phosphohistidine domain"/>
    <property type="match status" value="1"/>
</dbReference>
<name>A0ABX2HBG6_9FIRM</name>
<proteinExistence type="inferred from homology"/>
<dbReference type="PANTHER" id="PTHR46244">
    <property type="entry name" value="PHOSPHOENOLPYRUVATE-PROTEIN PHOSPHOTRANSFERASE"/>
    <property type="match status" value="1"/>
</dbReference>
<dbReference type="PANTHER" id="PTHR46244:SF3">
    <property type="entry name" value="PHOSPHOENOLPYRUVATE-PROTEIN PHOSPHOTRANSFERASE"/>
    <property type="match status" value="1"/>
</dbReference>
<keyword evidence="15 17" id="KW-0460">Magnesium</keyword>
<evidence type="ECO:0000313" key="22">
    <source>
        <dbReference type="Proteomes" id="UP001644719"/>
    </source>
</evidence>
<comment type="subcellular location">
    <subcellularLocation>
        <location evidence="4 17">Cytoplasm</location>
    </subcellularLocation>
</comment>
<dbReference type="InterPro" id="IPR024692">
    <property type="entry name" value="PTS_EI"/>
</dbReference>
<keyword evidence="11 17" id="KW-0808">Transferase</keyword>
<feature type="domain" description="PEP-utilising enzyme mobile" evidence="18">
    <location>
        <begin position="174"/>
        <end position="247"/>
    </location>
</feature>
<evidence type="ECO:0000256" key="14">
    <source>
        <dbReference type="ARBA" id="ARBA00022777"/>
    </source>
</evidence>
<evidence type="ECO:0000259" key="20">
    <source>
        <dbReference type="Pfam" id="PF05524"/>
    </source>
</evidence>
<dbReference type="InterPro" id="IPR006318">
    <property type="entry name" value="PTS_EI-like"/>
</dbReference>
<dbReference type="EMBL" id="JAAITS010000075">
    <property type="protein sequence ID" value="NSG87408.1"/>
    <property type="molecule type" value="Genomic_DNA"/>
</dbReference>
<evidence type="ECO:0000256" key="10">
    <source>
        <dbReference type="ARBA" id="ARBA00022597"/>
    </source>
</evidence>
<dbReference type="Pfam" id="PF02896">
    <property type="entry name" value="PEP-utilizers_C"/>
    <property type="match status" value="1"/>
</dbReference>
<dbReference type="InterPro" id="IPR050499">
    <property type="entry name" value="PEP-utilizing_PTS_enzyme"/>
</dbReference>